<keyword evidence="7" id="KW-1185">Reference proteome</keyword>
<name>A0A1Y2BF63_9TREE</name>
<evidence type="ECO:0000313" key="7">
    <source>
        <dbReference type="Proteomes" id="UP000193986"/>
    </source>
</evidence>
<gene>
    <name evidence="6" type="ORF">BCR39DRAFT_302416</name>
</gene>
<keyword evidence="2" id="KW-0813">Transport</keyword>
<keyword evidence="3" id="KW-0547">Nucleotide-binding</keyword>
<sequence>MTKLPLVRLPSHATIHRFGAPTSAPRSSALLRFGEPGWTIHREKDEPQGWAIVGDGEGRRLVVETLLSRHRIQPIVPPPGPFPYVASLVQPASSEGLVDSPKPIRHLAFARPPTTGEFTDFTARYGALLEEDALTFRQTLSSLHPAPSPSEIERVAHLMRINHLLDLPAVSQSSGQTRRARIAAALLSKPALLLLEDPMAGLDVPSREQVSKILGELNSSGDIRIVLVLRGKGVLPEWVTEVCEVRNGDVWIGRRTDWESRKHEDVTSSSKIENITHLSHGEPVIELNGVSVSYGQGTRQVLNDISWSIRPGERWHLQGANGSGKTTLLSLILGHHPRSFSLPSTSLTLFSKPRRATPTPILRTLMGHTSPEIYASFPRGMGLTALEAVGSGFEGVFSRRSFTPQQRTRILNLISRFIPDLQSSRLGLSTEGRQTDVEEIAKRQFSHFTPPQQALLLFLRAIVARPRLIILDEPSQGMDEAIWARCREVLEDEWSEFPEQAVIVVSHYEDEVPWSKSRGKILKLDRGHATVEDA</sequence>
<dbReference type="PANTHER" id="PTHR43117:SF4">
    <property type="entry name" value="OSMOPROTECTANT IMPORT ATP-BINDING PROTEIN OSMV"/>
    <property type="match status" value="1"/>
</dbReference>
<accession>A0A1Y2BF63</accession>
<comment type="caution">
    <text evidence="6">The sequence shown here is derived from an EMBL/GenBank/DDBJ whole genome shotgun (WGS) entry which is preliminary data.</text>
</comment>
<dbReference type="FunCoup" id="A0A1Y2BF63">
    <property type="interactions" value="63"/>
</dbReference>
<dbReference type="OrthoDB" id="10255969at2759"/>
<dbReference type="InterPro" id="IPR027417">
    <property type="entry name" value="P-loop_NTPase"/>
</dbReference>
<feature type="domain" description="ABC transporter" evidence="5">
    <location>
        <begin position="7"/>
        <end position="272"/>
    </location>
</feature>
<dbReference type="GO" id="GO:0016887">
    <property type="term" value="F:ATP hydrolysis activity"/>
    <property type="evidence" value="ECO:0007669"/>
    <property type="project" value="InterPro"/>
</dbReference>
<dbReference type="Gene3D" id="3.40.50.300">
    <property type="entry name" value="P-loop containing nucleotide triphosphate hydrolases"/>
    <property type="match status" value="2"/>
</dbReference>
<dbReference type="PROSITE" id="PS50893">
    <property type="entry name" value="ABC_TRANSPORTER_2"/>
    <property type="match status" value="2"/>
</dbReference>
<dbReference type="SUPFAM" id="SSF52540">
    <property type="entry name" value="P-loop containing nucleoside triphosphate hydrolases"/>
    <property type="match status" value="2"/>
</dbReference>
<reference evidence="6 7" key="1">
    <citation type="submission" date="2016-07" db="EMBL/GenBank/DDBJ databases">
        <title>Pervasive Adenine N6-methylation of Active Genes in Fungi.</title>
        <authorList>
            <consortium name="DOE Joint Genome Institute"/>
            <person name="Mondo S.J."/>
            <person name="Dannebaum R.O."/>
            <person name="Kuo R.C."/>
            <person name="Labutti K."/>
            <person name="Haridas S."/>
            <person name="Kuo A."/>
            <person name="Salamov A."/>
            <person name="Ahrendt S.R."/>
            <person name="Lipzen A."/>
            <person name="Sullivan W."/>
            <person name="Andreopoulos W.B."/>
            <person name="Clum A."/>
            <person name="Lindquist E."/>
            <person name="Daum C."/>
            <person name="Ramamoorthy G.K."/>
            <person name="Gryganskyi A."/>
            <person name="Culley D."/>
            <person name="Magnuson J.K."/>
            <person name="James T.Y."/>
            <person name="O'Malley M.A."/>
            <person name="Stajich J.E."/>
            <person name="Spatafora J.W."/>
            <person name="Visel A."/>
            <person name="Grigoriev I.V."/>
        </authorList>
    </citation>
    <scope>NUCLEOTIDE SEQUENCE [LARGE SCALE GENOMIC DNA]</scope>
    <source>
        <strain evidence="6 7">68-887.2</strain>
    </source>
</reference>
<evidence type="ECO:0000256" key="1">
    <source>
        <dbReference type="ARBA" id="ARBA00005417"/>
    </source>
</evidence>
<dbReference type="GO" id="GO:0005524">
    <property type="term" value="F:ATP binding"/>
    <property type="evidence" value="ECO:0007669"/>
    <property type="project" value="UniProtKB-KW"/>
</dbReference>
<dbReference type="InterPro" id="IPR003439">
    <property type="entry name" value="ABC_transporter-like_ATP-bd"/>
</dbReference>
<evidence type="ECO:0000259" key="5">
    <source>
        <dbReference type="PROSITE" id="PS50893"/>
    </source>
</evidence>
<protein>
    <submittedName>
        <fullName evidence="6">p-loop containing nucleoside triphosphate hydrolase protein</fullName>
    </submittedName>
</protein>
<dbReference type="InterPro" id="IPR003593">
    <property type="entry name" value="AAA+_ATPase"/>
</dbReference>
<evidence type="ECO:0000256" key="2">
    <source>
        <dbReference type="ARBA" id="ARBA00022448"/>
    </source>
</evidence>
<evidence type="ECO:0000256" key="4">
    <source>
        <dbReference type="ARBA" id="ARBA00022840"/>
    </source>
</evidence>
<keyword evidence="4" id="KW-0067">ATP-binding</keyword>
<dbReference type="AlphaFoldDB" id="A0A1Y2BF63"/>
<feature type="domain" description="ABC transporter" evidence="5">
    <location>
        <begin position="285"/>
        <end position="534"/>
    </location>
</feature>
<dbReference type="PANTHER" id="PTHR43117">
    <property type="entry name" value="OSMOPROTECTANT IMPORT ATP-BINDING PROTEIN OSMV"/>
    <property type="match status" value="1"/>
</dbReference>
<evidence type="ECO:0000256" key="3">
    <source>
        <dbReference type="ARBA" id="ARBA00022741"/>
    </source>
</evidence>
<keyword evidence="6" id="KW-0378">Hydrolase</keyword>
<dbReference type="Pfam" id="PF00005">
    <property type="entry name" value="ABC_tran"/>
    <property type="match status" value="1"/>
</dbReference>
<organism evidence="6 7">
    <name type="scientific">Naematelia encephala</name>
    <dbReference type="NCBI Taxonomy" id="71784"/>
    <lineage>
        <taxon>Eukaryota</taxon>
        <taxon>Fungi</taxon>
        <taxon>Dikarya</taxon>
        <taxon>Basidiomycota</taxon>
        <taxon>Agaricomycotina</taxon>
        <taxon>Tremellomycetes</taxon>
        <taxon>Tremellales</taxon>
        <taxon>Naemateliaceae</taxon>
        <taxon>Naematelia</taxon>
    </lineage>
</organism>
<dbReference type="STRING" id="71784.A0A1Y2BF63"/>
<proteinExistence type="inferred from homology"/>
<dbReference type="SMART" id="SM00382">
    <property type="entry name" value="AAA"/>
    <property type="match status" value="1"/>
</dbReference>
<evidence type="ECO:0000313" key="6">
    <source>
        <dbReference type="EMBL" id="ORY33461.1"/>
    </source>
</evidence>
<dbReference type="EMBL" id="MCFC01000006">
    <property type="protein sequence ID" value="ORY33461.1"/>
    <property type="molecule type" value="Genomic_DNA"/>
</dbReference>
<dbReference type="InParanoid" id="A0A1Y2BF63"/>
<dbReference type="Proteomes" id="UP000193986">
    <property type="component" value="Unassembled WGS sequence"/>
</dbReference>
<comment type="similarity">
    <text evidence="1">Belongs to the ABC transporter superfamily.</text>
</comment>